<dbReference type="Proteomes" id="UP000029590">
    <property type="component" value="Unassembled WGS sequence"/>
</dbReference>
<accession>A0A095F7P2</accession>
<organism evidence="5 8">
    <name type="scientific">Burkholderia gladioli</name>
    <name type="common">Pseudomonas marginata</name>
    <name type="synonym">Phytomonas marginata</name>
    <dbReference type="NCBI Taxonomy" id="28095"/>
    <lineage>
        <taxon>Bacteria</taxon>
        <taxon>Pseudomonadati</taxon>
        <taxon>Pseudomonadota</taxon>
        <taxon>Betaproteobacteria</taxon>
        <taxon>Burkholderiales</taxon>
        <taxon>Burkholderiaceae</taxon>
        <taxon>Burkholderia</taxon>
    </lineage>
</organism>
<feature type="modified residue" description="4-aspartylphosphate" evidence="2">
    <location>
        <position position="57"/>
    </location>
</feature>
<dbReference type="Proteomes" id="UP000220629">
    <property type="component" value="Unassembled WGS sequence"/>
</dbReference>
<name>A0A095XMQ4_BURGA</name>
<dbReference type="AlphaFoldDB" id="A0A095XMQ4"/>
<dbReference type="Proteomes" id="UP001059745">
    <property type="component" value="Chromosome 2"/>
</dbReference>
<gene>
    <name evidence="5" type="ORF">CRM94_02365</name>
    <name evidence="4" type="ORF">DM48_1065</name>
    <name evidence="6" type="ORF">NYZ96_24525</name>
</gene>
<accession>A0A095XMQ4</accession>
<evidence type="ECO:0000313" key="7">
    <source>
        <dbReference type="Proteomes" id="UP000029590"/>
    </source>
</evidence>
<dbReference type="KEGG" id="bgo:BM43_6702"/>
<evidence type="ECO:0000313" key="4">
    <source>
        <dbReference type="EMBL" id="KGC13726.1"/>
    </source>
</evidence>
<reference evidence="8" key="2">
    <citation type="submission" date="2017-09" db="EMBL/GenBank/DDBJ databases">
        <title>FDA dAtabase for Regulatory Grade micrObial Sequences (FDA-ARGOS): Supporting development and validation of Infectious Disease Dx tests.</title>
        <authorList>
            <person name="Minogue T."/>
            <person name="Wolcott M."/>
            <person name="Wasieloski L."/>
            <person name="Aguilar W."/>
            <person name="Moore D."/>
            <person name="Tallon L."/>
            <person name="Sadzewicz L."/>
            <person name="Ott S."/>
            <person name="Zhao X."/>
            <person name="Nagaraj S."/>
            <person name="Vavikolanu K."/>
            <person name="Aluvathingal J."/>
            <person name="Nadendla S."/>
            <person name="Sichtig H."/>
        </authorList>
    </citation>
    <scope>NUCLEOTIDE SEQUENCE [LARGE SCALE GENOMIC DNA]</scope>
    <source>
        <strain evidence="8">FDAARGOS_390</strain>
    </source>
</reference>
<dbReference type="Gene3D" id="3.40.50.2300">
    <property type="match status" value="1"/>
</dbReference>
<dbReference type="EMBL" id="PDDY01000001">
    <property type="protein sequence ID" value="PEH41092.1"/>
    <property type="molecule type" value="Genomic_DNA"/>
</dbReference>
<dbReference type="GO" id="GO:0000160">
    <property type="term" value="P:phosphorelay signal transduction system"/>
    <property type="evidence" value="ECO:0007669"/>
    <property type="project" value="InterPro"/>
</dbReference>
<protein>
    <submittedName>
        <fullName evidence="5">Response regulator</fullName>
    </submittedName>
</protein>
<dbReference type="PANTHER" id="PTHR44591:SF3">
    <property type="entry name" value="RESPONSE REGULATORY DOMAIN-CONTAINING PROTEIN"/>
    <property type="match status" value="1"/>
</dbReference>
<dbReference type="InterPro" id="IPR011006">
    <property type="entry name" value="CheY-like_superfamily"/>
</dbReference>
<dbReference type="SUPFAM" id="SSF52172">
    <property type="entry name" value="CheY-like"/>
    <property type="match status" value="1"/>
</dbReference>
<proteinExistence type="predicted"/>
<dbReference type="InterPro" id="IPR050595">
    <property type="entry name" value="Bact_response_regulator"/>
</dbReference>
<dbReference type="SMART" id="SM00448">
    <property type="entry name" value="REC"/>
    <property type="match status" value="1"/>
</dbReference>
<feature type="domain" description="Response regulatory" evidence="3">
    <location>
        <begin position="7"/>
        <end position="124"/>
    </location>
</feature>
<reference evidence="4 7" key="1">
    <citation type="submission" date="2014-04" db="EMBL/GenBank/DDBJ databases">
        <authorList>
            <person name="Bishop-Lilly K.A."/>
            <person name="Broomall S.M."/>
            <person name="Chain P.S."/>
            <person name="Chertkov O."/>
            <person name="Coyne S.R."/>
            <person name="Daligault H.E."/>
            <person name="Davenport K.W."/>
            <person name="Erkkila T."/>
            <person name="Frey K.G."/>
            <person name="Gibbons H.S."/>
            <person name="Gu W."/>
            <person name="Jaissle J."/>
            <person name="Johnson S.L."/>
            <person name="Koroleva G.I."/>
            <person name="Ladner J.T."/>
            <person name="Lo C.-C."/>
            <person name="Minogue T.D."/>
            <person name="Munk C."/>
            <person name="Palacios G.F."/>
            <person name="Redden C.L."/>
            <person name="Rosenzweig C.N."/>
            <person name="Scholz M.B."/>
            <person name="Teshima H."/>
            <person name="Xu Y."/>
        </authorList>
    </citation>
    <scope>NUCLEOTIDE SEQUENCE [LARGE SCALE GENOMIC DNA]</scope>
    <source>
        <strain evidence="7">gladioli</strain>
        <strain evidence="4">Gladioli</strain>
    </source>
</reference>
<keyword evidence="1 2" id="KW-0597">Phosphoprotein</keyword>
<reference evidence="5" key="3">
    <citation type="submission" date="2017-09" db="EMBL/GenBank/DDBJ databases">
        <title>FDA dAtabase for Regulatory Grade micrObial Sequences (FDA-ARGOS): Supporting development and validation of Infectious Disease Dx tests.</title>
        <authorList>
            <person name="Minogue T."/>
            <person name="Wolcott M."/>
            <person name="Wasieloski L."/>
            <person name="Aguilar W."/>
            <person name="Moore D."/>
            <person name="Tallon L.J."/>
            <person name="Sadzewicz L."/>
            <person name="Ott S."/>
            <person name="Zhao X."/>
            <person name="Nagaraj S."/>
            <person name="Vavikolanu K."/>
            <person name="Aluvathingal J."/>
            <person name="Nadendla S."/>
            <person name="Sichtig H."/>
        </authorList>
    </citation>
    <scope>NUCLEOTIDE SEQUENCE</scope>
    <source>
        <strain evidence="5">FDAARGOS_390</strain>
    </source>
</reference>
<evidence type="ECO:0000313" key="5">
    <source>
        <dbReference type="EMBL" id="PEH41092.1"/>
    </source>
</evidence>
<dbReference type="PROSITE" id="PS50110">
    <property type="entry name" value="RESPONSE_REGULATORY"/>
    <property type="match status" value="1"/>
</dbReference>
<dbReference type="OMA" id="EMDGPTT"/>
<sequence>MSSTLHKVLCAEDDPDIRAILEFSLGAVGGYEVRLCPDGTDALAEVDAFAPDLILLDVMMPTLSGPDTMRALREKPALRDTPIVLMSARALPDEIEALLEHGATGVIVKPFDPMTLPEHLKIYWDYARDKRAGQSS</sequence>
<dbReference type="EMBL" id="CP104215">
    <property type="protein sequence ID" value="UWX74685.1"/>
    <property type="molecule type" value="Genomic_DNA"/>
</dbReference>
<evidence type="ECO:0000313" key="8">
    <source>
        <dbReference type="Proteomes" id="UP000220629"/>
    </source>
</evidence>
<reference evidence="6" key="4">
    <citation type="submission" date="2022-09" db="EMBL/GenBank/DDBJ databases">
        <title>Genomic of Burkholderia gladioli.</title>
        <authorList>
            <person name="Wu H."/>
        </authorList>
    </citation>
    <scope>NUCLEOTIDE SEQUENCE</scope>
    <source>
        <strain evidence="6">ZN-S4</strain>
    </source>
</reference>
<dbReference type="InterPro" id="IPR001789">
    <property type="entry name" value="Sig_transdc_resp-reg_receiver"/>
</dbReference>
<dbReference type="EMBL" id="JPGG01000016">
    <property type="protein sequence ID" value="KGC13726.1"/>
    <property type="molecule type" value="Genomic_DNA"/>
</dbReference>
<evidence type="ECO:0000259" key="3">
    <source>
        <dbReference type="PROSITE" id="PS50110"/>
    </source>
</evidence>
<dbReference type="OrthoDB" id="9800897at2"/>
<dbReference type="Pfam" id="PF00072">
    <property type="entry name" value="Response_reg"/>
    <property type="match status" value="1"/>
</dbReference>
<dbReference type="RefSeq" id="WP_013691709.1">
    <property type="nucleotide sequence ID" value="NZ_CADEPO010000025.1"/>
</dbReference>
<evidence type="ECO:0000313" key="6">
    <source>
        <dbReference type="EMBL" id="UWX74685.1"/>
    </source>
</evidence>
<evidence type="ECO:0000256" key="1">
    <source>
        <dbReference type="ARBA" id="ARBA00022553"/>
    </source>
</evidence>
<evidence type="ECO:0000256" key="2">
    <source>
        <dbReference type="PROSITE-ProRule" id="PRU00169"/>
    </source>
</evidence>
<dbReference type="PANTHER" id="PTHR44591">
    <property type="entry name" value="STRESS RESPONSE REGULATOR PROTEIN 1"/>
    <property type="match status" value="1"/>
</dbReference>